<dbReference type="PROSITE" id="PS50294">
    <property type="entry name" value="WD_REPEATS_REGION"/>
    <property type="match status" value="1"/>
</dbReference>
<dbReference type="Proteomes" id="UP000308730">
    <property type="component" value="Unassembled WGS sequence"/>
</dbReference>
<keyword evidence="10" id="KW-0256">Endoplasmic reticulum</keyword>
<keyword evidence="8 16" id="KW-0853">WD repeat</keyword>
<dbReference type="EMBL" id="SGPM01000174">
    <property type="protein sequence ID" value="THH28521.1"/>
    <property type="molecule type" value="Genomic_DNA"/>
</dbReference>
<dbReference type="Pfam" id="PF03081">
    <property type="entry name" value="Exo70_C"/>
    <property type="match status" value="1"/>
</dbReference>
<dbReference type="PANTHER" id="PTHR13923">
    <property type="entry name" value="SEC31-RELATED PROTEIN"/>
    <property type="match status" value="1"/>
</dbReference>
<comment type="function">
    <text evidence="15">Component of the coat protein complex II (COPII) which promotes the formation of transport vesicles from the endoplasmic reticulum (ER). The coat has two main functions, the physical deformation of the endoplasmic reticulum membrane into vesicles and the selection of cargo molecules.</text>
</comment>
<dbReference type="InterPro" id="IPR036322">
    <property type="entry name" value="WD40_repeat_dom_sf"/>
</dbReference>
<dbReference type="Gene3D" id="1.20.1280.170">
    <property type="entry name" value="Exocyst complex component Exo70"/>
    <property type="match status" value="1"/>
</dbReference>
<evidence type="ECO:0000256" key="2">
    <source>
        <dbReference type="ARBA" id="ARBA00004397"/>
    </source>
</evidence>
<dbReference type="GO" id="GO:0007029">
    <property type="term" value="P:endoplasmic reticulum organization"/>
    <property type="evidence" value="ECO:0007669"/>
    <property type="project" value="TreeGrafter"/>
</dbReference>
<sequence length="2083" mass="224855">MDDETAEIELLEQNLRKTRQISQRMTSILSSFDTRLIKVEKSILPLYNASQLLSRRGNNIESALQKIDEIKSNQEGIAAEEALILRGPQPGRLDDYKDVLERVNAGLVFGSIERDSRDTARLVETGAKKLTQLYTKLVAEASSGAPLSGVDFSLSPFPSSQLATLIPLVQFLRTLPLPPTHPSHPAAPAIQSSLKDAQKGYADMRGAWGKRCLELYGRRVVERSDSLEGVQAGREFGAWVDNLLTVAEAEYALLLELAPLSQGPALESTFATLITPLATLFTTTLSSISALIKKSINKHTFLALSAHANLSLCQQRWDEFMSRRAGRSENELKDGLHSLRASCLRSFPEFIADIRLAATGKGGEFSTGLHDITLSTVKYLERIPEVHSAASSALFTLGDGNWRMGEGVQIGKAPPKVDSDETTVLEHFMFDVVNAVINTLQTLSRTGKRPSFGSIFLINNISYLRKRILMSPQVDIVPLLSKPTQDTLNSNFRTAKAAYFDSNLSPLMQTLQEEKDKGKSAIKEKFTRFFDLLEEVSERHKLARVLQDDREGREQMADEVVKMVVPSLQRFTQKHGGKDFSRNPQKYIKMTVDEVESLIRGFYAEGDSKVNSTMKLKEIHRTSTFAWSPLPSLPLLATGTVAGALDESFSNNGQLEIWAPDFLNKDEYDLGEEGQTAAKASVTTSSRFNRLAWGYADGGRDLGVLVAGMENGELDIWDPSKIVATTDVTESLILRTQNHTGPVRGLDFNPIQTNLLASGAVNGEILIWDLKSPSKPYTPGTRSTKLDEISALAWNHHVQSALAASSSTGYTVVWDLRGKREVATLQYGGGAGTMAGGSGFGAPGMAAGGRRGMSDVAWHPDNATRLVTSSEDDTSPIIMVWDLRNARAPEKILTGHEKGVLSLSWCKQDADLLLSCGKDNRALCWNPQTSEIIGELPSADNWAFQVDWCPRNPDLFATAFFDGTIGIHSIQSTNDAKVQPAAQRSDDDVFSAPGFSRSSHSTLSLSQPPKWLRRPTTASFGYGGKLVSVNNLPSAQGKHQSAVVHMRSIVTEQSIIDRAKKLQEAMETEALNALAEERAQGTGPSTAPAQSSEGWKALLSLFKANSRDELITLLGFSKSEIASRVAEAVATLKIAAEATEVAADPTEVEQDVTETKTPHEPVVSFAEPEREPTPDYGDEDTLEGSGILAETTPSEVSGSATSDATRQADGESTTTAPSLFGDEIVGTPQTDAAADFFGSIGSARTAEDDQMQVPHHNYPLDSSVAATIGSRASSVVSENLKNNTFRIYPSDESETDRLVTKALVLGDFESAVTLCLSCERFADAILLSVRGGQELLQRTQKAYFERRTTQLPYLRLFQSIVTNDLADIVQNADLQEWQEIFVVLCIFAAQEDFSGLAEQLGRRLEFQSSIANASGSAEQASEYRKNATLTYLAAGKLERLVNIWIEELAEEEKVLFADDEQLHASRYTAHALALQNFVEKVTVFRSAISYNDTDLAQLNSAEEADARTYKLSGLYDRYFEYADLLAAQGLLKEAVAFLDLTPSGYHGSPGSLLDFADGRARLAAAAGFSARPVRTASLPAALPTVASKATAAPSTSAYGYALYAPAVQQQPQQQPATISRAPPGPSPYDNYNGHTSVASNPYAAPFNAAVPSHYQVVPQQYPTQSLQYSNQYGQPQQVQQPPPPPAPLAPPPKASSQIKRDNGGWNDAPSVAQRRTPAPVNANKPAAITSPFPNSAPSPGIPGTPPFGHPSQLPPPPRPGSVQQRPPPQGPPRGPPPAGGFPPQHMGQPSGPPRMTSPPQGGPGLARPPPPPGAGQYGPPQGQFVPPNQQQQRGPQPPGPPPQSGPYVRGTPSPNPMRGPGGQGGEHRPQPPSGPYAPPPQQGSFAPPPHQQAQGGYAPPPQQQPQGGYAPPPQQQQPQGPPGFVPGPGGPGQPRPGPPGQGQPLPPPPGGAARGPAPAAPPKRTGPPPPKYPLGDRSHISEKMIPVLNVISSQLTTLKEHTPAGQRRLVEDLERRINPLFDALNCETLSPYVCDELLVLVQAMAAHDRPRALAIHVELLTRGSLTEDIGLWMSGIKQLIMRL</sequence>
<evidence type="ECO:0000256" key="5">
    <source>
        <dbReference type="ARBA" id="ARBA00013507"/>
    </source>
</evidence>
<evidence type="ECO:0000256" key="6">
    <source>
        <dbReference type="ARBA" id="ARBA00021236"/>
    </source>
</evidence>
<proteinExistence type="inferred from homology"/>
<evidence type="ECO:0000256" key="11">
    <source>
        <dbReference type="ARBA" id="ARBA00022892"/>
    </source>
</evidence>
<keyword evidence="13" id="KW-0472">Membrane</keyword>
<dbReference type="InterPro" id="IPR046364">
    <property type="entry name" value="Exo70_C"/>
</dbReference>
<evidence type="ECO:0000256" key="16">
    <source>
        <dbReference type="PROSITE-ProRule" id="PRU00221"/>
    </source>
</evidence>
<feature type="compositionally biased region" description="Low complexity" evidence="17">
    <location>
        <begin position="1817"/>
        <end position="1834"/>
    </location>
</feature>
<dbReference type="Pfam" id="PF00400">
    <property type="entry name" value="WD40"/>
    <property type="match status" value="2"/>
</dbReference>
<feature type="repeat" description="WD" evidence="16">
    <location>
        <begin position="736"/>
        <end position="778"/>
    </location>
</feature>
<evidence type="ECO:0000313" key="19">
    <source>
        <dbReference type="EMBL" id="THH28521.1"/>
    </source>
</evidence>
<evidence type="ECO:0000313" key="20">
    <source>
        <dbReference type="Proteomes" id="UP000308730"/>
    </source>
</evidence>
<dbReference type="Gene3D" id="1.20.940.10">
    <property type="entry name" value="Functional domain of the splicing factor Prp18"/>
    <property type="match status" value="1"/>
</dbReference>
<dbReference type="PROSITE" id="PS00678">
    <property type="entry name" value="WD_REPEATS_1"/>
    <property type="match status" value="1"/>
</dbReference>
<dbReference type="GO" id="GO:0015031">
    <property type="term" value="P:protein transport"/>
    <property type="evidence" value="ECO:0007669"/>
    <property type="project" value="UniProtKB-KW"/>
</dbReference>
<keyword evidence="7" id="KW-0813">Transport</keyword>
<evidence type="ECO:0000256" key="12">
    <source>
        <dbReference type="ARBA" id="ARBA00022927"/>
    </source>
</evidence>
<keyword evidence="14" id="KW-0968">Cytoplasmic vesicle</keyword>
<dbReference type="PROSITE" id="PS50082">
    <property type="entry name" value="WD_REPEATS_2"/>
    <property type="match status" value="2"/>
</dbReference>
<evidence type="ECO:0000256" key="15">
    <source>
        <dbReference type="ARBA" id="ARBA00025471"/>
    </source>
</evidence>
<dbReference type="GO" id="GO:0000145">
    <property type="term" value="C:exocyst"/>
    <property type="evidence" value="ECO:0007669"/>
    <property type="project" value="InterPro"/>
</dbReference>
<feature type="compositionally biased region" description="Pro residues" evidence="17">
    <location>
        <begin position="1910"/>
        <end position="1950"/>
    </location>
</feature>
<feature type="compositionally biased region" description="Pro residues" evidence="17">
    <location>
        <begin position="1734"/>
        <end position="1780"/>
    </location>
</feature>
<feature type="compositionally biased region" description="Pro residues" evidence="17">
    <location>
        <begin position="1958"/>
        <end position="1972"/>
    </location>
</feature>
<dbReference type="PANTHER" id="PTHR13923:SF11">
    <property type="entry name" value="SECRETORY 31, ISOFORM D"/>
    <property type="match status" value="1"/>
</dbReference>
<keyword evidence="12" id="KW-0653">Protein transport</keyword>
<evidence type="ECO:0000256" key="3">
    <source>
        <dbReference type="ARBA" id="ARBA00006756"/>
    </source>
</evidence>
<feature type="compositionally biased region" description="Pro residues" evidence="17">
    <location>
        <begin position="1680"/>
        <end position="1693"/>
    </location>
</feature>
<dbReference type="GO" id="GO:0006887">
    <property type="term" value="P:exocytosis"/>
    <property type="evidence" value="ECO:0007669"/>
    <property type="project" value="InterPro"/>
</dbReference>
<feature type="repeat" description="WD" evidence="16">
    <location>
        <begin position="893"/>
        <end position="935"/>
    </location>
</feature>
<evidence type="ECO:0000256" key="1">
    <source>
        <dbReference type="ARBA" id="ARBA00004299"/>
    </source>
</evidence>
<dbReference type="InterPro" id="IPR015943">
    <property type="entry name" value="WD40/YVTN_repeat-like_dom_sf"/>
</dbReference>
<evidence type="ECO:0000256" key="10">
    <source>
        <dbReference type="ARBA" id="ARBA00022824"/>
    </source>
</evidence>
<dbReference type="InterPro" id="IPR019775">
    <property type="entry name" value="WD40_repeat_CS"/>
</dbReference>
<feature type="compositionally biased region" description="Pro residues" evidence="17">
    <location>
        <begin position="1835"/>
        <end position="1844"/>
    </location>
</feature>
<dbReference type="InterPro" id="IPR040251">
    <property type="entry name" value="SEC31-like"/>
</dbReference>
<feature type="region of interest" description="Disordered" evidence="17">
    <location>
        <begin position="1141"/>
        <end position="1225"/>
    </location>
</feature>
<accession>A0A4S4MTN9</accession>
<dbReference type="Gene3D" id="2.130.10.10">
    <property type="entry name" value="YVTN repeat-like/Quinoprotein amine dehydrogenase"/>
    <property type="match status" value="1"/>
</dbReference>
<evidence type="ECO:0000256" key="17">
    <source>
        <dbReference type="SAM" id="MobiDB-lite"/>
    </source>
</evidence>
<keyword evidence="20" id="KW-1185">Reference proteome</keyword>
<evidence type="ECO:0000256" key="7">
    <source>
        <dbReference type="ARBA" id="ARBA00022448"/>
    </source>
</evidence>
<evidence type="ECO:0000259" key="18">
    <source>
        <dbReference type="Pfam" id="PF03081"/>
    </source>
</evidence>
<comment type="subcellular location">
    <subcellularLocation>
        <location evidence="1">Cytoplasmic vesicle</location>
        <location evidence="1">COPII-coated vesicle membrane</location>
        <topology evidence="1">Peripheral membrane protein</topology>
        <orientation evidence="1">Cytoplasmic side</orientation>
    </subcellularLocation>
    <subcellularLocation>
        <location evidence="2">Endoplasmic reticulum membrane</location>
        <topology evidence="2">Peripheral membrane protein</topology>
        <orientation evidence="2">Cytoplasmic side</orientation>
    </subcellularLocation>
</comment>
<dbReference type="SMART" id="SM00320">
    <property type="entry name" value="WD40"/>
    <property type="match status" value="5"/>
</dbReference>
<feature type="region of interest" description="Disordered" evidence="17">
    <location>
        <begin position="1671"/>
        <end position="1977"/>
    </location>
</feature>
<protein>
    <recommendedName>
        <fullName evidence="6">Protein transport protein SEC31</fullName>
    </recommendedName>
    <alternativeName>
        <fullName evidence="5">Protein transport protein sec31</fullName>
    </alternativeName>
</protein>
<feature type="compositionally biased region" description="Polar residues" evidence="17">
    <location>
        <begin position="1191"/>
        <end position="1217"/>
    </location>
</feature>
<dbReference type="SUPFAM" id="SSF74788">
    <property type="entry name" value="Cullin repeat-like"/>
    <property type="match status" value="1"/>
</dbReference>
<comment type="similarity">
    <text evidence="4">Belongs to the WD repeat SEC31 family.</text>
</comment>
<dbReference type="GO" id="GO:0090110">
    <property type="term" value="P:COPII-coated vesicle cargo loading"/>
    <property type="evidence" value="ECO:0007669"/>
    <property type="project" value="TreeGrafter"/>
</dbReference>
<dbReference type="OrthoDB" id="542917at2759"/>
<dbReference type="GO" id="GO:0005789">
    <property type="term" value="C:endoplasmic reticulum membrane"/>
    <property type="evidence" value="ECO:0007669"/>
    <property type="project" value="UniProtKB-SubCell"/>
</dbReference>
<dbReference type="InterPro" id="IPR016159">
    <property type="entry name" value="Cullin_repeat-like_dom_sf"/>
</dbReference>
<comment type="caution">
    <text evidence="19">The sequence shown here is derived from an EMBL/GenBank/DDBJ whole genome shotgun (WGS) entry which is preliminary data.</text>
</comment>
<evidence type="ECO:0000256" key="8">
    <source>
        <dbReference type="ARBA" id="ARBA00022574"/>
    </source>
</evidence>
<dbReference type="InterPro" id="IPR001680">
    <property type="entry name" value="WD40_rpt"/>
</dbReference>
<name>A0A4S4MTN9_9APHY</name>
<organism evidence="19 20">
    <name type="scientific">Antrodiella citrinella</name>
    <dbReference type="NCBI Taxonomy" id="2447956"/>
    <lineage>
        <taxon>Eukaryota</taxon>
        <taxon>Fungi</taxon>
        <taxon>Dikarya</taxon>
        <taxon>Basidiomycota</taxon>
        <taxon>Agaricomycotina</taxon>
        <taxon>Agaricomycetes</taxon>
        <taxon>Polyporales</taxon>
        <taxon>Steccherinaceae</taxon>
        <taxon>Antrodiella</taxon>
    </lineage>
</organism>
<dbReference type="GO" id="GO:0070971">
    <property type="term" value="C:endoplasmic reticulum exit site"/>
    <property type="evidence" value="ECO:0007669"/>
    <property type="project" value="TreeGrafter"/>
</dbReference>
<dbReference type="GO" id="GO:0005198">
    <property type="term" value="F:structural molecule activity"/>
    <property type="evidence" value="ECO:0007669"/>
    <property type="project" value="TreeGrafter"/>
</dbReference>
<dbReference type="GO" id="GO:0005546">
    <property type="term" value="F:phosphatidylinositol-4,5-bisphosphate binding"/>
    <property type="evidence" value="ECO:0007669"/>
    <property type="project" value="InterPro"/>
</dbReference>
<keyword evidence="11" id="KW-0931">ER-Golgi transport</keyword>
<comment type="similarity">
    <text evidence="3">Belongs to the EXO70 family.</text>
</comment>
<feature type="domain" description="Exocyst complex subunit Exo70 C-terminal" evidence="18">
    <location>
        <begin position="242"/>
        <end position="599"/>
    </location>
</feature>
<dbReference type="FunFam" id="2.130.10.10:FF:000193">
    <property type="entry name" value="Protein transport protein SEC31, putative"/>
    <property type="match status" value="1"/>
</dbReference>
<feature type="region of interest" description="Disordered" evidence="17">
    <location>
        <begin position="1611"/>
        <end position="1636"/>
    </location>
</feature>
<evidence type="ECO:0000256" key="4">
    <source>
        <dbReference type="ARBA" id="ARBA00009358"/>
    </source>
</evidence>
<dbReference type="Gene3D" id="1.25.40.1030">
    <property type="match status" value="1"/>
</dbReference>
<dbReference type="SUPFAM" id="SSF50978">
    <property type="entry name" value="WD40 repeat-like"/>
    <property type="match status" value="1"/>
</dbReference>
<reference evidence="19 20" key="1">
    <citation type="submission" date="2019-02" db="EMBL/GenBank/DDBJ databases">
        <title>Genome sequencing of the rare red list fungi Antrodiella citrinella (Flaviporus citrinellus).</title>
        <authorList>
            <person name="Buettner E."/>
            <person name="Kellner H."/>
        </authorList>
    </citation>
    <scope>NUCLEOTIDE SEQUENCE [LARGE SCALE GENOMIC DNA]</scope>
    <source>
        <strain evidence="19 20">DSM 108506</strain>
    </source>
</reference>
<feature type="compositionally biased region" description="Pro residues" evidence="17">
    <location>
        <begin position="1870"/>
        <end position="1890"/>
    </location>
</feature>
<dbReference type="GO" id="GO:0030127">
    <property type="term" value="C:COPII vesicle coat"/>
    <property type="evidence" value="ECO:0007669"/>
    <property type="project" value="TreeGrafter"/>
</dbReference>
<evidence type="ECO:0000256" key="13">
    <source>
        <dbReference type="ARBA" id="ARBA00023136"/>
    </source>
</evidence>
<gene>
    <name evidence="19" type="ORF">EUX98_g5676</name>
</gene>
<evidence type="ECO:0000256" key="9">
    <source>
        <dbReference type="ARBA" id="ARBA00022737"/>
    </source>
</evidence>
<keyword evidence="9" id="KW-0677">Repeat</keyword>
<evidence type="ECO:0000256" key="14">
    <source>
        <dbReference type="ARBA" id="ARBA00023329"/>
    </source>
</evidence>